<dbReference type="GO" id="GO:0006508">
    <property type="term" value="P:proteolysis"/>
    <property type="evidence" value="ECO:0007669"/>
    <property type="project" value="UniProtKB-KW"/>
</dbReference>
<dbReference type="InterPro" id="IPR038765">
    <property type="entry name" value="Papain-like_cys_pep_sf"/>
</dbReference>
<dbReference type="PROSITE" id="PS51935">
    <property type="entry name" value="NLPC_P60"/>
    <property type="match status" value="1"/>
</dbReference>
<keyword evidence="7" id="KW-1185">Reference proteome</keyword>
<sequence length="136" mass="14178">MSTPGEQFAAIAHSLLGTPFRLHGRSASSGVDCVGLVALTLHATGRTSRSPVGYTLRNLAADAYLPLLEANGFFPATDVPLTGDLVLARPGPGQFHLLIQSGCGGHIHAHAGLGRVVLTPPPLSWATLGRWRLAPD</sequence>
<dbReference type="RefSeq" id="WP_136693852.1">
    <property type="nucleotide sequence ID" value="NZ_SSHH01000003.1"/>
</dbReference>
<evidence type="ECO:0000256" key="3">
    <source>
        <dbReference type="ARBA" id="ARBA00022801"/>
    </source>
</evidence>
<dbReference type="Gene3D" id="3.90.1720.10">
    <property type="entry name" value="endopeptidase domain like (from Nostoc punctiforme)"/>
    <property type="match status" value="1"/>
</dbReference>
<name>A0A4T3F1U4_9SPHN</name>
<evidence type="ECO:0000259" key="5">
    <source>
        <dbReference type="PROSITE" id="PS51935"/>
    </source>
</evidence>
<evidence type="ECO:0000313" key="6">
    <source>
        <dbReference type="EMBL" id="TIX49375.1"/>
    </source>
</evidence>
<dbReference type="AlphaFoldDB" id="A0A4T3F1U4"/>
<dbReference type="SUPFAM" id="SSF54001">
    <property type="entry name" value="Cysteine proteinases"/>
    <property type="match status" value="1"/>
</dbReference>
<comment type="similarity">
    <text evidence="1">Belongs to the peptidase C40 family.</text>
</comment>
<keyword evidence="4" id="KW-0788">Thiol protease</keyword>
<keyword evidence="3" id="KW-0378">Hydrolase</keyword>
<reference evidence="6 7" key="1">
    <citation type="submission" date="2019-04" db="EMBL/GenBank/DDBJ databases">
        <title>Altererythrobacter aquimixticola sp. nov., isolated from sediment of junction between the ocean and a freshwater spring.</title>
        <authorList>
            <person name="Yoon J.-H."/>
        </authorList>
    </citation>
    <scope>NUCLEOTIDE SEQUENCE [LARGE SCALE GENOMIC DNA]</scope>
    <source>
        <strain evidence="6 7">SSKS-13</strain>
    </source>
</reference>
<evidence type="ECO:0000256" key="2">
    <source>
        <dbReference type="ARBA" id="ARBA00022670"/>
    </source>
</evidence>
<feature type="domain" description="NlpC/P60" evidence="5">
    <location>
        <begin position="2"/>
        <end position="136"/>
    </location>
</feature>
<accession>A0A4T3F1U4</accession>
<evidence type="ECO:0000256" key="4">
    <source>
        <dbReference type="ARBA" id="ARBA00022807"/>
    </source>
</evidence>
<keyword evidence="2" id="KW-0645">Protease</keyword>
<protein>
    <submittedName>
        <fullName evidence="6">Peptidoglycan endopeptidase</fullName>
    </submittedName>
</protein>
<proteinExistence type="inferred from homology"/>
<dbReference type="GO" id="GO:0008234">
    <property type="term" value="F:cysteine-type peptidase activity"/>
    <property type="evidence" value="ECO:0007669"/>
    <property type="project" value="UniProtKB-KW"/>
</dbReference>
<comment type="caution">
    <text evidence="6">The sequence shown here is derived from an EMBL/GenBank/DDBJ whole genome shotgun (WGS) entry which is preliminary data.</text>
</comment>
<dbReference type="EMBL" id="SSHH01000003">
    <property type="protein sequence ID" value="TIX49375.1"/>
    <property type="molecule type" value="Genomic_DNA"/>
</dbReference>
<dbReference type="Proteomes" id="UP000309389">
    <property type="component" value="Unassembled WGS sequence"/>
</dbReference>
<dbReference type="OrthoDB" id="8481272at2"/>
<dbReference type="InterPro" id="IPR000064">
    <property type="entry name" value="NLP_P60_dom"/>
</dbReference>
<evidence type="ECO:0000256" key="1">
    <source>
        <dbReference type="ARBA" id="ARBA00007074"/>
    </source>
</evidence>
<evidence type="ECO:0000313" key="7">
    <source>
        <dbReference type="Proteomes" id="UP000309389"/>
    </source>
</evidence>
<organism evidence="6 7">
    <name type="scientific">Alteraurantiacibacter aquimixticola</name>
    <dbReference type="NCBI Taxonomy" id="2489173"/>
    <lineage>
        <taxon>Bacteria</taxon>
        <taxon>Pseudomonadati</taxon>
        <taxon>Pseudomonadota</taxon>
        <taxon>Alphaproteobacteria</taxon>
        <taxon>Sphingomonadales</taxon>
        <taxon>Erythrobacteraceae</taxon>
        <taxon>Alteraurantiacibacter</taxon>
    </lineage>
</organism>
<gene>
    <name evidence="6" type="ORF">E5222_10985</name>
</gene>